<keyword evidence="2" id="KW-1185">Reference proteome</keyword>
<gene>
    <name evidence="1" type="ORF">N7463_008438</name>
</gene>
<protein>
    <submittedName>
        <fullName evidence="1">Uncharacterized protein</fullName>
    </submittedName>
</protein>
<dbReference type="OrthoDB" id="10323175at2759"/>
<evidence type="ECO:0000313" key="1">
    <source>
        <dbReference type="EMBL" id="KAJ5496451.1"/>
    </source>
</evidence>
<sequence>MCYTYHEQSSRQSARRFDRVLNLLRKWATPSASKIRSASYSDETTDPRIVANKEKDWVIHE</sequence>
<reference evidence="1" key="1">
    <citation type="submission" date="2022-12" db="EMBL/GenBank/DDBJ databases">
        <authorList>
            <person name="Petersen C."/>
        </authorList>
    </citation>
    <scope>NUCLEOTIDE SEQUENCE</scope>
    <source>
        <strain evidence="1">IBT 29495</strain>
    </source>
</reference>
<comment type="caution">
    <text evidence="1">The sequence shown here is derived from an EMBL/GenBank/DDBJ whole genome shotgun (WGS) entry which is preliminary data.</text>
</comment>
<dbReference type="EMBL" id="JAPWDS010000005">
    <property type="protein sequence ID" value="KAJ5496451.1"/>
    <property type="molecule type" value="Genomic_DNA"/>
</dbReference>
<evidence type="ECO:0000313" key="2">
    <source>
        <dbReference type="Proteomes" id="UP001149954"/>
    </source>
</evidence>
<reference evidence="1" key="2">
    <citation type="journal article" date="2023" name="IMA Fungus">
        <title>Comparative genomic study of the Penicillium genus elucidates a diverse pangenome and 15 lateral gene transfer events.</title>
        <authorList>
            <person name="Petersen C."/>
            <person name="Sorensen T."/>
            <person name="Nielsen M.R."/>
            <person name="Sondergaard T.E."/>
            <person name="Sorensen J.L."/>
            <person name="Fitzpatrick D.A."/>
            <person name="Frisvad J.C."/>
            <person name="Nielsen K.L."/>
        </authorList>
    </citation>
    <scope>NUCLEOTIDE SEQUENCE</scope>
    <source>
        <strain evidence="1">IBT 29495</strain>
    </source>
</reference>
<organism evidence="1 2">
    <name type="scientific">Penicillium fimorum</name>
    <dbReference type="NCBI Taxonomy" id="1882269"/>
    <lineage>
        <taxon>Eukaryota</taxon>
        <taxon>Fungi</taxon>
        <taxon>Dikarya</taxon>
        <taxon>Ascomycota</taxon>
        <taxon>Pezizomycotina</taxon>
        <taxon>Eurotiomycetes</taxon>
        <taxon>Eurotiomycetidae</taxon>
        <taxon>Eurotiales</taxon>
        <taxon>Aspergillaceae</taxon>
        <taxon>Penicillium</taxon>
    </lineage>
</organism>
<proteinExistence type="predicted"/>
<dbReference type="AlphaFoldDB" id="A0A9X0C3E8"/>
<name>A0A9X0C3E8_9EURO</name>
<dbReference type="Proteomes" id="UP001149954">
    <property type="component" value="Unassembled WGS sequence"/>
</dbReference>
<accession>A0A9X0C3E8</accession>